<dbReference type="InterPro" id="IPR052609">
    <property type="entry name" value="Ribosome_Biogenesis_Reg"/>
</dbReference>
<dbReference type="Proteomes" id="UP000193648">
    <property type="component" value="Unassembled WGS sequence"/>
</dbReference>
<feature type="domain" description="Nucleolar 27S pre-rRNA processing Urb2/Npa2 C-terminal" evidence="2">
    <location>
        <begin position="1450"/>
        <end position="1777"/>
    </location>
</feature>
<dbReference type="OrthoDB" id="160374at2759"/>
<protein>
    <submittedName>
        <fullName evidence="3">Urb2/Npa2 family-domain-containing protein</fullName>
    </submittedName>
</protein>
<dbReference type="PANTHER" id="PTHR15682">
    <property type="entry name" value="UNHEALTHY RIBOSOME BIOGENESIS PROTEIN 2 HOMOLOG"/>
    <property type="match status" value="1"/>
</dbReference>
<organism evidence="3 4">
    <name type="scientific">Lobosporangium transversale</name>
    <dbReference type="NCBI Taxonomy" id="64571"/>
    <lineage>
        <taxon>Eukaryota</taxon>
        <taxon>Fungi</taxon>
        <taxon>Fungi incertae sedis</taxon>
        <taxon>Mucoromycota</taxon>
        <taxon>Mortierellomycotina</taxon>
        <taxon>Mortierellomycetes</taxon>
        <taxon>Mortierellales</taxon>
        <taxon>Mortierellaceae</taxon>
        <taxon>Lobosporangium</taxon>
    </lineage>
</organism>
<gene>
    <name evidence="3" type="ORF">BCR41DRAFT_389647</name>
</gene>
<evidence type="ECO:0000313" key="4">
    <source>
        <dbReference type="Proteomes" id="UP000193648"/>
    </source>
</evidence>
<dbReference type="STRING" id="64571.A0A1Y2GA86"/>
<accession>A0A1Y2GA86</accession>
<feature type="region of interest" description="Disordered" evidence="1">
    <location>
        <begin position="946"/>
        <end position="976"/>
    </location>
</feature>
<dbReference type="PANTHER" id="PTHR15682:SF2">
    <property type="entry name" value="UNHEALTHY RIBOSOME BIOGENESIS PROTEIN 2 HOMOLOG"/>
    <property type="match status" value="1"/>
</dbReference>
<dbReference type="Pfam" id="PF10441">
    <property type="entry name" value="Urb2"/>
    <property type="match status" value="1"/>
</dbReference>
<dbReference type="GeneID" id="33569988"/>
<dbReference type="RefSeq" id="XP_021877027.1">
    <property type="nucleotide sequence ID" value="XM_022028145.1"/>
</dbReference>
<dbReference type="InParanoid" id="A0A1Y2GA86"/>
<evidence type="ECO:0000313" key="3">
    <source>
        <dbReference type="EMBL" id="ORZ05335.1"/>
    </source>
</evidence>
<dbReference type="InterPro" id="IPR018849">
    <property type="entry name" value="Urb2/Npa2_C"/>
</dbReference>
<evidence type="ECO:0000259" key="2">
    <source>
        <dbReference type="Pfam" id="PF10441"/>
    </source>
</evidence>
<proteinExistence type="predicted"/>
<name>A0A1Y2GA86_9FUNG</name>
<dbReference type="GO" id="GO:0042254">
    <property type="term" value="P:ribosome biogenesis"/>
    <property type="evidence" value="ECO:0007669"/>
    <property type="project" value="TreeGrafter"/>
</dbReference>
<feature type="compositionally biased region" description="Basic residues" evidence="1">
    <location>
        <begin position="949"/>
        <end position="961"/>
    </location>
</feature>
<keyword evidence="4" id="KW-1185">Reference proteome</keyword>
<dbReference type="EMBL" id="MCFF01000051">
    <property type="protein sequence ID" value="ORZ05335.1"/>
    <property type="molecule type" value="Genomic_DNA"/>
</dbReference>
<evidence type="ECO:0000256" key="1">
    <source>
        <dbReference type="SAM" id="MobiDB-lite"/>
    </source>
</evidence>
<comment type="caution">
    <text evidence="3">The sequence shown here is derived from an EMBL/GenBank/DDBJ whole genome shotgun (WGS) entry which is preliminary data.</text>
</comment>
<dbReference type="GO" id="GO:0005730">
    <property type="term" value="C:nucleolus"/>
    <property type="evidence" value="ECO:0007669"/>
    <property type="project" value="TreeGrafter"/>
</dbReference>
<sequence>MEEHLSSSELFAKALKGYQTSSAEKIWLAKQAWQRSDVVLPHKHEFLFEWLCSTLVKASAATKSAKDASPTILLEQDYWDLFKAMLTQLTHSRRDSSKYGHINIRHHEGVARSGSDAVDLQALGVLIRVPVISIFTTLIQNLVSYQPATTVAQSKVSGKKAKALTALTMAQDPSTYSPSKEILESASTCFELLTLPLMSDWFQPTLEQYTPLIQAILEALVEMVQETSKIDTAKYSTIMRFAFIVLDQFKRLIIIQPNQKKVFALVAAKMFEMLVRARVAVRKVPGLSSAECQEAIDAILRTGLFHQDHLQEYTAGYTGRDEKSIQSYQKQLFEQIATLIRSEYSTAVLDILPVFLHYFVEESRRRQRSLAISGLDRSLDSTRETEFAFFKIIYVMAGKQLPNLTEVPSEAFINEMTSIIDTHNNLLATVLELDMYQPSNDKTADQFVFMNTSFESIYSCLATAQTLENAKLQSISLTGIIVLAQLDDRLLKPHLDSLWPVLFAPILGAQEAALELAKALLEIYGKASDLKIFFNSLFSSLRNHLTQPEHLKTSPLFLKPFLDLVPANIRNYMPLPQAPSISSIFITELVNLQSNTGIEELMSLQEMGVKKKRKLKSGKAVEQGERSRNIASAEQICELFIQFLKGLRVTANQEKQLSQGFKDLYEHFLKHIFKPLVNEDSDRSESYQSRRLIPALKLHYTLCRISTQYWLGGISTRMISDIIKSIKGSSGWSDATILVLNRVVLQHVHMTLCSSEIMTDDIMQQCNDLVRFTMSSSRLHQILDNVSLMTEPWDGEIGSATGSRFLVASWQVQVNDWLDIVCRFGTTQHLELIAQAIVQQFGTSVDNSMAPMTDSITIHILNQILLRSANFYEVPNFRPVFAQMILKRLAESIIVLSESNLERELADMVLSLTESTHSSSKDTGLKVMFVDVLKKLANVIQERSEDKIHHLKSKSKSKSKSMPKSGSSNTKPELSAQDEHSQKLLSLLSIVHLLPLEYFEKNERNIILTTMTILDHYIQTHLTATSTGIKSLLLVRRISDAIMTWRSDAGALFHDPAILLNIVNYPEWNCSTSYGSEDKDGLGYVLMETTAAIVSNTIRFFMAQTHDAIQHESALMHLDALLNLAQEWASSDFKISKATLDRRITESRIRVIMVSQICKSLVQSLGQQRHQKSKSKLKSRVLLGSEVSKMKTEDALLLKRIGSLFETMQISISNRIGEVIESIHSSSTQSGSEAEAALVAGAQHCIDHLELYSTIVQYYQVVNYSQEDKIKFLDMMPDLFRLAGVLLQSITNVEQNDTRDSLACNSFNSISHLVAILTVYSCQYLPLSSSWQSTKETEKLLKGLMKLLLDISGRDLAESDISWLKEAYLAMLGLLSEDQFDCILHWLLEEARVFGDQSMNEVVLIRYLKVTFSNAHHTHKRKVRRQISRLLTRLIQILQNTQSVEVVIGVLDIMAGICSEPAFELRCWEIGLVLEGITSLMSPATPLLLLGTERSNTGSTTHSVLTNGDTCKIFTALYHVLMNIARFRQEELTALIPVFTVIVQGILHGFKSLNGSIAKQQQGVESLVKSPFKLLSAGVLNPESITGSSDISTMTSSSLHSPSSSSLLSLPSPGLVTFTSATDSISIGDPLSVECAENFARLLTALGTKNVHPLGSYGNNDGGGNDSTMDALQISQSSSSIGSSTGSTSSAIAADTSKAFGKHAPYILMEYFHIQSSIVASISQQSLRNALLPGLYALLSLCSDWEREMMMTGLDNTGKTLLKGLYTDYLRYYKYTGR</sequence>
<reference evidence="3 4" key="1">
    <citation type="submission" date="2016-07" db="EMBL/GenBank/DDBJ databases">
        <title>Pervasive Adenine N6-methylation of Active Genes in Fungi.</title>
        <authorList>
            <consortium name="DOE Joint Genome Institute"/>
            <person name="Mondo S.J."/>
            <person name="Dannebaum R.O."/>
            <person name="Kuo R.C."/>
            <person name="Labutti K."/>
            <person name="Haridas S."/>
            <person name="Kuo A."/>
            <person name="Salamov A."/>
            <person name="Ahrendt S.R."/>
            <person name="Lipzen A."/>
            <person name="Sullivan W."/>
            <person name="Andreopoulos W.B."/>
            <person name="Clum A."/>
            <person name="Lindquist E."/>
            <person name="Daum C."/>
            <person name="Ramamoorthy G.K."/>
            <person name="Gryganskyi A."/>
            <person name="Culley D."/>
            <person name="Magnuson J.K."/>
            <person name="James T.Y."/>
            <person name="O'Malley M.A."/>
            <person name="Stajich J.E."/>
            <person name="Spatafora J.W."/>
            <person name="Visel A."/>
            <person name="Grigoriev I.V."/>
        </authorList>
    </citation>
    <scope>NUCLEOTIDE SEQUENCE [LARGE SCALE GENOMIC DNA]</scope>
    <source>
        <strain evidence="3 4">NRRL 3116</strain>
    </source>
</reference>